<dbReference type="PROSITE" id="PS51831">
    <property type="entry name" value="HD"/>
    <property type="match status" value="1"/>
</dbReference>
<protein>
    <recommendedName>
        <fullName evidence="1">HD domain-containing protein</fullName>
    </recommendedName>
</protein>
<sequence>MKENIEKNLCNVVEVTTRKAAIAEWSTAAGKQKVPLYNYRFDHIKEVVELAKYVATGTDANMEVVVLAAWLHDIAKPGIGGIPAQHHGIASAEIAEEILLEEGIDLETISQVSDVIRKHVGLTIKETLEPIEAQVLWEADKIL</sequence>
<dbReference type="SUPFAM" id="SSF109604">
    <property type="entry name" value="HD-domain/PDEase-like"/>
    <property type="match status" value="1"/>
</dbReference>
<accession>X1DBU6</accession>
<dbReference type="EMBL" id="BART01034506">
    <property type="protein sequence ID" value="GAH17697.1"/>
    <property type="molecule type" value="Genomic_DNA"/>
</dbReference>
<dbReference type="InterPro" id="IPR006674">
    <property type="entry name" value="HD_domain"/>
</dbReference>
<dbReference type="InterPro" id="IPR006675">
    <property type="entry name" value="HDIG_dom"/>
</dbReference>
<dbReference type="Gene3D" id="1.10.3210.10">
    <property type="entry name" value="Hypothetical protein af1432"/>
    <property type="match status" value="1"/>
</dbReference>
<feature type="domain" description="HD" evidence="1">
    <location>
        <begin position="40"/>
        <end position="143"/>
    </location>
</feature>
<evidence type="ECO:0000259" key="1">
    <source>
        <dbReference type="PROSITE" id="PS51831"/>
    </source>
</evidence>
<feature type="non-terminal residue" evidence="2">
    <location>
        <position position="143"/>
    </location>
</feature>
<gene>
    <name evidence="2" type="ORF">S01H4_58956</name>
</gene>
<proteinExistence type="predicted"/>
<dbReference type="AlphaFoldDB" id="X1DBU6"/>
<evidence type="ECO:0000313" key="2">
    <source>
        <dbReference type="EMBL" id="GAH17697.1"/>
    </source>
</evidence>
<dbReference type="InterPro" id="IPR003607">
    <property type="entry name" value="HD/PDEase_dom"/>
</dbReference>
<name>X1DBU6_9ZZZZ</name>
<dbReference type="CDD" id="cd00077">
    <property type="entry name" value="HDc"/>
    <property type="match status" value="1"/>
</dbReference>
<reference evidence="2" key="1">
    <citation type="journal article" date="2014" name="Front. Microbiol.">
        <title>High frequency of phylogenetically diverse reductive dehalogenase-homologous genes in deep subseafloor sedimentary metagenomes.</title>
        <authorList>
            <person name="Kawai M."/>
            <person name="Futagami T."/>
            <person name="Toyoda A."/>
            <person name="Takaki Y."/>
            <person name="Nishi S."/>
            <person name="Hori S."/>
            <person name="Arai W."/>
            <person name="Tsubouchi T."/>
            <person name="Morono Y."/>
            <person name="Uchiyama I."/>
            <person name="Ito T."/>
            <person name="Fujiyama A."/>
            <person name="Inagaki F."/>
            <person name="Takami H."/>
        </authorList>
    </citation>
    <scope>NUCLEOTIDE SEQUENCE</scope>
    <source>
        <strain evidence="2">Expedition CK06-06</strain>
    </source>
</reference>
<organism evidence="2">
    <name type="scientific">marine sediment metagenome</name>
    <dbReference type="NCBI Taxonomy" id="412755"/>
    <lineage>
        <taxon>unclassified sequences</taxon>
        <taxon>metagenomes</taxon>
        <taxon>ecological metagenomes</taxon>
    </lineage>
</organism>
<dbReference type="Pfam" id="PF01966">
    <property type="entry name" value="HD"/>
    <property type="match status" value="1"/>
</dbReference>
<comment type="caution">
    <text evidence="2">The sequence shown here is derived from an EMBL/GenBank/DDBJ whole genome shotgun (WGS) entry which is preliminary data.</text>
</comment>
<dbReference type="NCBIfam" id="TIGR00277">
    <property type="entry name" value="HDIG"/>
    <property type="match status" value="1"/>
</dbReference>